<dbReference type="HOGENOM" id="CLU_1678618_0_0_1"/>
<evidence type="ECO:0000313" key="2">
    <source>
        <dbReference type="EMBL" id="CCA77194.1"/>
    </source>
</evidence>
<evidence type="ECO:0000256" key="1">
    <source>
        <dbReference type="SAM" id="MobiDB-lite"/>
    </source>
</evidence>
<comment type="caution">
    <text evidence="2">The sequence shown here is derived from an EMBL/GenBank/DDBJ whole genome shotgun (WGS) entry which is preliminary data.</text>
</comment>
<name>G4U0V1_SERID</name>
<keyword evidence="3" id="KW-1185">Reference proteome</keyword>
<sequence>MIDESNWRLDVERANTRRAAAPKRTETSAIVLETARASAQIHPPYTVDGFDEYQLDEMTDSEQVPFEHWNRALIGGVFYSELPMRAAAIATANERSERNARRTWESSGLYNGTRERRGLLMDAHQRHSFNTTFAPTGTSAEPEIPTIVSKPTELKTC</sequence>
<organism evidence="2 3">
    <name type="scientific">Serendipita indica (strain DSM 11827)</name>
    <name type="common">Root endophyte fungus</name>
    <name type="synonym">Piriformospora indica</name>
    <dbReference type="NCBI Taxonomy" id="1109443"/>
    <lineage>
        <taxon>Eukaryota</taxon>
        <taxon>Fungi</taxon>
        <taxon>Dikarya</taxon>
        <taxon>Basidiomycota</taxon>
        <taxon>Agaricomycotina</taxon>
        <taxon>Agaricomycetes</taxon>
        <taxon>Sebacinales</taxon>
        <taxon>Serendipitaceae</taxon>
        <taxon>Serendipita</taxon>
    </lineage>
</organism>
<evidence type="ECO:0000313" key="3">
    <source>
        <dbReference type="Proteomes" id="UP000007148"/>
    </source>
</evidence>
<dbReference type="InParanoid" id="G4U0V1"/>
<dbReference type="Proteomes" id="UP000007148">
    <property type="component" value="Unassembled WGS sequence"/>
</dbReference>
<gene>
    <name evidence="2" type="ORF">PIIN_11176</name>
</gene>
<accession>G4U0V1</accession>
<reference evidence="2 3" key="1">
    <citation type="journal article" date="2011" name="PLoS Pathog.">
        <title>Endophytic Life Strategies Decoded by Genome and Transcriptome Analyses of the Mutualistic Root Symbiont Piriformospora indica.</title>
        <authorList>
            <person name="Zuccaro A."/>
            <person name="Lahrmann U."/>
            <person name="Guldener U."/>
            <person name="Langen G."/>
            <person name="Pfiffi S."/>
            <person name="Biedenkopf D."/>
            <person name="Wong P."/>
            <person name="Samans B."/>
            <person name="Grimm C."/>
            <person name="Basiewicz M."/>
            <person name="Murat C."/>
            <person name="Martin F."/>
            <person name="Kogel K.H."/>
        </authorList>
    </citation>
    <scope>NUCLEOTIDE SEQUENCE [LARGE SCALE GENOMIC DNA]</scope>
    <source>
        <strain evidence="2 3">DSM 11827</strain>
    </source>
</reference>
<proteinExistence type="predicted"/>
<protein>
    <submittedName>
        <fullName evidence="2">Uncharacterized protein</fullName>
    </submittedName>
</protein>
<dbReference type="AlphaFoldDB" id="G4U0V1"/>
<dbReference type="EMBL" id="CAFZ01001355">
    <property type="protein sequence ID" value="CCA77194.1"/>
    <property type="molecule type" value="Genomic_DNA"/>
</dbReference>
<feature type="region of interest" description="Disordered" evidence="1">
    <location>
        <begin position="131"/>
        <end position="157"/>
    </location>
</feature>